<dbReference type="InterPro" id="IPR009061">
    <property type="entry name" value="DNA-bd_dom_put_sf"/>
</dbReference>
<dbReference type="GO" id="GO:0003700">
    <property type="term" value="F:DNA-binding transcription factor activity"/>
    <property type="evidence" value="ECO:0007669"/>
    <property type="project" value="InterPro"/>
</dbReference>
<feature type="coiled-coil region" evidence="2">
    <location>
        <begin position="88"/>
        <end position="115"/>
    </location>
</feature>
<dbReference type="AlphaFoldDB" id="A0A1G8G8V3"/>
<feature type="domain" description="HTH merR-type" evidence="3">
    <location>
        <begin position="1"/>
        <end position="69"/>
    </location>
</feature>
<organism evidence="4 5">
    <name type="scientific">Vibrio xiamenensis</name>
    <dbReference type="NCBI Taxonomy" id="861298"/>
    <lineage>
        <taxon>Bacteria</taxon>
        <taxon>Pseudomonadati</taxon>
        <taxon>Pseudomonadota</taxon>
        <taxon>Gammaproteobacteria</taxon>
        <taxon>Vibrionales</taxon>
        <taxon>Vibrionaceae</taxon>
        <taxon>Vibrio</taxon>
    </lineage>
</organism>
<dbReference type="SMART" id="SM00422">
    <property type="entry name" value="HTH_MERR"/>
    <property type="match status" value="1"/>
</dbReference>
<dbReference type="EMBL" id="FNDD01000035">
    <property type="protein sequence ID" value="SDH90824.1"/>
    <property type="molecule type" value="Genomic_DNA"/>
</dbReference>
<keyword evidence="1 4" id="KW-0238">DNA-binding</keyword>
<dbReference type="Proteomes" id="UP000198854">
    <property type="component" value="Unassembled WGS sequence"/>
</dbReference>
<protein>
    <submittedName>
        <fullName evidence="4">DNA-binding transcriptional regulator, MerR family</fullName>
    </submittedName>
</protein>
<dbReference type="RefSeq" id="WP_093278817.1">
    <property type="nucleotide sequence ID" value="NZ_FNDD01000035.1"/>
</dbReference>
<dbReference type="GO" id="GO:0003677">
    <property type="term" value="F:DNA binding"/>
    <property type="evidence" value="ECO:0007669"/>
    <property type="project" value="UniProtKB-KW"/>
</dbReference>
<sequence length="118" mass="13484">MNMQAFSRRTGVSAHTLRYYEKIGLLGQVQRNPSGHRIYTDKDFTWISFILRLKDTGMPLEGILQYAKLRAQGASTCATRQSLLEAHRQQLIDHIQTQQQHLAALEAKIELYQNGEVA</sequence>
<proteinExistence type="predicted"/>
<dbReference type="SUPFAM" id="SSF46955">
    <property type="entry name" value="Putative DNA-binding domain"/>
    <property type="match status" value="1"/>
</dbReference>
<gene>
    <name evidence="4" type="ORF">SAMN04488136_13537</name>
</gene>
<dbReference type="PANTHER" id="PTHR30204">
    <property type="entry name" value="REDOX-CYCLING DRUG-SENSING TRANSCRIPTIONAL ACTIVATOR SOXR"/>
    <property type="match status" value="1"/>
</dbReference>
<evidence type="ECO:0000256" key="2">
    <source>
        <dbReference type="SAM" id="Coils"/>
    </source>
</evidence>
<dbReference type="PANTHER" id="PTHR30204:SF98">
    <property type="entry name" value="HTH-TYPE TRANSCRIPTIONAL REGULATOR ADHR"/>
    <property type="match status" value="1"/>
</dbReference>
<dbReference type="CDD" id="cd01109">
    <property type="entry name" value="HTH_YyaN"/>
    <property type="match status" value="1"/>
</dbReference>
<dbReference type="Pfam" id="PF13411">
    <property type="entry name" value="MerR_1"/>
    <property type="match status" value="1"/>
</dbReference>
<evidence type="ECO:0000256" key="1">
    <source>
        <dbReference type="ARBA" id="ARBA00023125"/>
    </source>
</evidence>
<dbReference type="PROSITE" id="PS50937">
    <property type="entry name" value="HTH_MERR_2"/>
    <property type="match status" value="1"/>
</dbReference>
<dbReference type="InterPro" id="IPR047057">
    <property type="entry name" value="MerR_fam"/>
</dbReference>
<reference evidence="4 5" key="1">
    <citation type="submission" date="2016-10" db="EMBL/GenBank/DDBJ databases">
        <authorList>
            <person name="de Groot N.N."/>
        </authorList>
    </citation>
    <scope>NUCLEOTIDE SEQUENCE [LARGE SCALE GENOMIC DNA]</scope>
    <source>
        <strain evidence="4 5">CGMCC 1.10228</strain>
    </source>
</reference>
<keyword evidence="5" id="KW-1185">Reference proteome</keyword>
<evidence type="ECO:0000259" key="3">
    <source>
        <dbReference type="PROSITE" id="PS50937"/>
    </source>
</evidence>
<dbReference type="OrthoDB" id="9808480at2"/>
<dbReference type="Gene3D" id="1.10.1660.10">
    <property type="match status" value="1"/>
</dbReference>
<dbReference type="PRINTS" id="PR00040">
    <property type="entry name" value="HTHMERR"/>
</dbReference>
<dbReference type="STRING" id="861298.SAMN04488136_13537"/>
<accession>A0A1G8G8V3</accession>
<evidence type="ECO:0000313" key="5">
    <source>
        <dbReference type="Proteomes" id="UP000198854"/>
    </source>
</evidence>
<keyword evidence="2" id="KW-0175">Coiled coil</keyword>
<name>A0A1G8G8V3_9VIBR</name>
<evidence type="ECO:0000313" key="4">
    <source>
        <dbReference type="EMBL" id="SDH90824.1"/>
    </source>
</evidence>
<dbReference type="InterPro" id="IPR000551">
    <property type="entry name" value="MerR-type_HTH_dom"/>
</dbReference>